<dbReference type="Pfam" id="PF00069">
    <property type="entry name" value="Pkinase"/>
    <property type="match status" value="1"/>
</dbReference>
<dbReference type="SMART" id="SM00220">
    <property type="entry name" value="S_TKc"/>
    <property type="match status" value="1"/>
</dbReference>
<dbReference type="GO" id="GO:0005524">
    <property type="term" value="F:ATP binding"/>
    <property type="evidence" value="ECO:0007669"/>
    <property type="project" value="InterPro"/>
</dbReference>
<dbReference type="STRING" id="1288291.A0A059EWP2"/>
<evidence type="ECO:0000259" key="2">
    <source>
        <dbReference type="PROSITE" id="PS50011"/>
    </source>
</evidence>
<reference evidence="4" key="1">
    <citation type="submission" date="2013-02" db="EMBL/GenBank/DDBJ databases">
        <authorList>
            <consortium name="The Broad Institute Genome Sequencing Platform"/>
            <person name="Cuomo C."/>
            <person name="Becnel J."/>
            <person name="Sanscrainte N."/>
            <person name="Walker B."/>
            <person name="Young S.K."/>
            <person name="Zeng Q."/>
            <person name="Gargeya S."/>
            <person name="Fitzgerald M."/>
            <person name="Haas B."/>
            <person name="Abouelleil A."/>
            <person name="Alvarado L."/>
            <person name="Arachchi H.M."/>
            <person name="Berlin A.M."/>
            <person name="Chapman S.B."/>
            <person name="Dewar J."/>
            <person name="Goldberg J."/>
            <person name="Griggs A."/>
            <person name="Gujja S."/>
            <person name="Hansen M."/>
            <person name="Howarth C."/>
            <person name="Imamovic A."/>
            <person name="Larimer J."/>
            <person name="McCowan C."/>
            <person name="Murphy C."/>
            <person name="Neiman D."/>
            <person name="Pearson M."/>
            <person name="Priest M."/>
            <person name="Roberts A."/>
            <person name="Saif S."/>
            <person name="Shea T."/>
            <person name="Sisk P."/>
            <person name="Sykes S."/>
            <person name="Wortman J."/>
            <person name="Nusbaum C."/>
            <person name="Birren B."/>
        </authorList>
    </citation>
    <scope>NUCLEOTIDE SEQUENCE [LARGE SCALE GENOMIC DNA]</scope>
    <source>
        <strain evidence="4">PRA339</strain>
    </source>
</reference>
<dbReference type="HOGENOM" id="CLU_019279_2_7_1"/>
<dbReference type="Proteomes" id="UP000030655">
    <property type="component" value="Unassembled WGS sequence"/>
</dbReference>
<gene>
    <name evidence="3" type="ORF">H312_03275</name>
</gene>
<dbReference type="InterPro" id="IPR011009">
    <property type="entry name" value="Kinase-like_dom_sf"/>
</dbReference>
<dbReference type="CDD" id="cd14016">
    <property type="entry name" value="STKc_CK1"/>
    <property type="match status" value="1"/>
</dbReference>
<dbReference type="SUPFAM" id="SSF56112">
    <property type="entry name" value="Protein kinase-like (PK-like)"/>
    <property type="match status" value="1"/>
</dbReference>
<dbReference type="PROSITE" id="PS00108">
    <property type="entry name" value="PROTEIN_KINASE_ST"/>
    <property type="match status" value="1"/>
</dbReference>
<dbReference type="InterPro" id="IPR050235">
    <property type="entry name" value="CK1_Ser-Thr_kinase"/>
</dbReference>
<dbReference type="PANTHER" id="PTHR11909">
    <property type="entry name" value="CASEIN KINASE-RELATED"/>
    <property type="match status" value="1"/>
</dbReference>
<dbReference type="Gene3D" id="1.10.510.10">
    <property type="entry name" value="Transferase(Phosphotransferase) domain 1"/>
    <property type="match status" value="1"/>
</dbReference>
<protein>
    <recommendedName>
        <fullName evidence="1">non-specific serine/threonine protein kinase</fullName>
        <ecNumber evidence="1">2.7.11.1</ecNumber>
    </recommendedName>
</protein>
<evidence type="ECO:0000313" key="3">
    <source>
        <dbReference type="EMBL" id="KCZ79340.1"/>
    </source>
</evidence>
<dbReference type="InterPro" id="IPR000719">
    <property type="entry name" value="Prot_kinase_dom"/>
</dbReference>
<organism evidence="3 4">
    <name type="scientific">Anncaliia algerae PRA339</name>
    <dbReference type="NCBI Taxonomy" id="1288291"/>
    <lineage>
        <taxon>Eukaryota</taxon>
        <taxon>Fungi</taxon>
        <taxon>Fungi incertae sedis</taxon>
        <taxon>Microsporidia</taxon>
        <taxon>Tubulinosematoidea</taxon>
        <taxon>Tubulinosematidae</taxon>
        <taxon>Anncaliia</taxon>
    </lineage>
</organism>
<dbReference type="PROSITE" id="PS50011">
    <property type="entry name" value="PROTEIN_KINASE_DOM"/>
    <property type="match status" value="1"/>
</dbReference>
<keyword evidence="3" id="KW-0808">Transferase</keyword>
<accession>A0A059EWP2</accession>
<name>A0A059EWP2_9MICR</name>
<sequence>MRKYNPMTLENSPRKMEKKNKNYVIVKKIASGAFGEIHSAIDKETGRKLAIKIERNVEHGQLRNEYKVYKEFKRDCKPFIPNIYGYGTMVFEKQGANGLILDLLGPSLETLFKRCDHKFSLKTVLKLGEHMVDIIDYIHSKGLIHRDIKPENFVLDDGQFNFTRIYIVDFGLAKLYRNPNTFWHIPCCTGKSLTGTARYASLNCHLGLEQSRRDDLESMIYCLIYFSKGKLPWQGVPGANKQEKFTKIRKIKETLPINQICEGVNPVFSKILYYVRSLTFDELPSYLYIKTVLKRAFIEENLVDDGMYDWNYLKDLNSGF</sequence>
<proteinExistence type="predicted"/>
<keyword evidence="3" id="KW-0418">Kinase</keyword>
<reference evidence="3 4" key="2">
    <citation type="submission" date="2014-03" db="EMBL/GenBank/DDBJ databases">
        <title>The Genome Sequence of Anncaliia algerae insect isolate PRA339.</title>
        <authorList>
            <consortium name="The Broad Institute Genome Sequencing Platform"/>
            <consortium name="The Broad Institute Genome Sequencing Center for Infectious Disease"/>
            <person name="Cuomo C."/>
            <person name="Becnel J."/>
            <person name="Sanscrainte N."/>
            <person name="Walker B."/>
            <person name="Young S.K."/>
            <person name="Zeng Q."/>
            <person name="Gargeya S."/>
            <person name="Fitzgerald M."/>
            <person name="Haas B."/>
            <person name="Abouelleil A."/>
            <person name="Alvarado L."/>
            <person name="Arachchi H.M."/>
            <person name="Berlin A.M."/>
            <person name="Chapman S.B."/>
            <person name="Dewar J."/>
            <person name="Goldberg J."/>
            <person name="Griggs A."/>
            <person name="Gujja S."/>
            <person name="Hansen M."/>
            <person name="Howarth C."/>
            <person name="Imamovic A."/>
            <person name="Larimer J."/>
            <person name="McCowan C."/>
            <person name="Murphy C."/>
            <person name="Neiman D."/>
            <person name="Pearson M."/>
            <person name="Priest M."/>
            <person name="Roberts A."/>
            <person name="Saif S."/>
            <person name="Shea T."/>
            <person name="Sisk P."/>
            <person name="Sykes S."/>
            <person name="Wortman J."/>
            <person name="Nusbaum C."/>
            <person name="Birren B."/>
        </authorList>
    </citation>
    <scope>NUCLEOTIDE SEQUENCE [LARGE SCALE GENOMIC DNA]</scope>
    <source>
        <strain evidence="3 4">PRA339</strain>
    </source>
</reference>
<dbReference type="GO" id="GO:0004674">
    <property type="term" value="F:protein serine/threonine kinase activity"/>
    <property type="evidence" value="ECO:0007669"/>
    <property type="project" value="UniProtKB-EC"/>
</dbReference>
<feature type="domain" description="Protein kinase" evidence="2">
    <location>
        <begin position="23"/>
        <end position="311"/>
    </location>
</feature>
<dbReference type="OrthoDB" id="5800476at2759"/>
<keyword evidence="4" id="KW-1185">Reference proteome</keyword>
<evidence type="ECO:0000256" key="1">
    <source>
        <dbReference type="ARBA" id="ARBA00012513"/>
    </source>
</evidence>
<dbReference type="InterPro" id="IPR008271">
    <property type="entry name" value="Ser/Thr_kinase_AS"/>
</dbReference>
<evidence type="ECO:0000313" key="4">
    <source>
        <dbReference type="Proteomes" id="UP000030655"/>
    </source>
</evidence>
<dbReference type="AlphaFoldDB" id="A0A059EWP2"/>
<dbReference type="VEuPathDB" id="MicrosporidiaDB:H312_03275"/>
<dbReference type="EC" id="2.7.11.1" evidence="1"/>
<dbReference type="EMBL" id="KK365294">
    <property type="protein sequence ID" value="KCZ79340.1"/>
    <property type="molecule type" value="Genomic_DNA"/>
</dbReference>